<keyword evidence="2" id="KW-1185">Reference proteome</keyword>
<dbReference type="RefSeq" id="WP_115534730.1">
    <property type="nucleotide sequence ID" value="NZ_QRGA01000009.1"/>
</dbReference>
<dbReference type="AlphaFoldDB" id="A0A3D8JWM2"/>
<reference evidence="1 2" key="1">
    <citation type="submission" date="2018-08" db="EMBL/GenBank/DDBJ databases">
        <title>Paraburkholderia sp. DHOM06 isolated from forest soil.</title>
        <authorList>
            <person name="Gao Z.-H."/>
            <person name="Qiu L.-H."/>
        </authorList>
    </citation>
    <scope>NUCLEOTIDE SEQUENCE [LARGE SCALE GENOMIC DNA]</scope>
    <source>
        <strain evidence="1 2">DHOM06</strain>
    </source>
</reference>
<evidence type="ECO:0000313" key="1">
    <source>
        <dbReference type="EMBL" id="RDU97543.1"/>
    </source>
</evidence>
<proteinExistence type="predicted"/>
<accession>A0A3D8JWM2</accession>
<comment type="caution">
    <text evidence="1">The sequence shown here is derived from an EMBL/GenBank/DDBJ whole genome shotgun (WGS) entry which is preliminary data.</text>
</comment>
<organism evidence="1 2">
    <name type="scientific">Trinickia dinghuensis</name>
    <dbReference type="NCBI Taxonomy" id="2291023"/>
    <lineage>
        <taxon>Bacteria</taxon>
        <taxon>Pseudomonadati</taxon>
        <taxon>Pseudomonadota</taxon>
        <taxon>Betaproteobacteria</taxon>
        <taxon>Burkholderiales</taxon>
        <taxon>Burkholderiaceae</taxon>
        <taxon>Trinickia</taxon>
    </lineage>
</organism>
<protein>
    <submittedName>
        <fullName evidence="1">Uncharacterized protein</fullName>
    </submittedName>
</protein>
<dbReference type="EMBL" id="QRGA01000009">
    <property type="protein sequence ID" value="RDU97543.1"/>
    <property type="molecule type" value="Genomic_DNA"/>
</dbReference>
<dbReference type="Proteomes" id="UP000256838">
    <property type="component" value="Unassembled WGS sequence"/>
</dbReference>
<name>A0A3D8JWM2_9BURK</name>
<gene>
    <name evidence="1" type="ORF">DWV00_16795</name>
</gene>
<dbReference type="OrthoDB" id="9135113at2"/>
<evidence type="ECO:0000313" key="2">
    <source>
        <dbReference type="Proteomes" id="UP000256838"/>
    </source>
</evidence>
<sequence length="342" mass="37325">MSPLLTIQCSHSYFFDGVCRVLSLMPTSACASMLARYRLLFRSSAGGGIVYYQEGVSPLAQFDESAPLAFWLIGRDPALLSYTDSNSSNAAGLFYFDNLLDCKLASGTLTAPQLPCLPARFGLPLDPPRRAMNLELFRRLDGGKQPVWQGRSPDVELAALALDFGVQDEGRYQLVGDGAKVLDFWLGHAPADAWGVVAIYPGGRRQAAGVAPAARAIDEKGEVSPKCYSIELLAKQVFWRYNLIGQTELNFEHYELLARRKTGEPVLFGPPQGAQFNGQPSCRFVAREPLPLAERPGDVLSVRLASKPDASPQLNLSLAYPRPENVGSPEDGKQFADVLVFL</sequence>